<name>A0A835RE30_VANPL</name>
<reference evidence="1 2" key="1">
    <citation type="journal article" date="2020" name="Nat. Food">
        <title>A phased Vanilla planifolia genome enables genetic improvement of flavour and production.</title>
        <authorList>
            <person name="Hasing T."/>
            <person name="Tang H."/>
            <person name="Brym M."/>
            <person name="Khazi F."/>
            <person name="Huang T."/>
            <person name="Chambers A.H."/>
        </authorList>
    </citation>
    <scope>NUCLEOTIDE SEQUENCE [LARGE SCALE GENOMIC DNA]</scope>
    <source>
        <tissue evidence="1">Leaf</tissue>
    </source>
</reference>
<dbReference type="OrthoDB" id="2329734at2759"/>
<dbReference type="PANTHER" id="PTHR10131:SF161">
    <property type="entry name" value="F26K24.24 PROTEIN"/>
    <property type="match status" value="1"/>
</dbReference>
<accession>A0A835RE30</accession>
<sequence length="244" mass="27789">MFRVAKQMPIDQLLVDHGPVMDDIGSYQCDLCDAELVHKIAQPILSGLSAACVDSTTGDFFRSPAMVAIELRKEMVDYITQRSETCISEMLLLAQVADGGLGRAFEQVIDDPAEIVACLMEDFAATKRNLLGRVSGWILSDSRENKIDDFVQEMEMNHFWMIDRREAVSEFLVRNLDYKNEFHCSMKFEGEQQLAEHKSVCSFRPVKCSNLGCRVSFVPCMRTSTTRFAPTKYCPAIRSVRRWY</sequence>
<comment type="caution">
    <text evidence="1">The sequence shown here is derived from an EMBL/GenBank/DDBJ whole genome shotgun (WGS) entry which is preliminary data.</text>
</comment>
<organism evidence="1 2">
    <name type="scientific">Vanilla planifolia</name>
    <name type="common">Vanilla</name>
    <dbReference type="NCBI Taxonomy" id="51239"/>
    <lineage>
        <taxon>Eukaryota</taxon>
        <taxon>Viridiplantae</taxon>
        <taxon>Streptophyta</taxon>
        <taxon>Embryophyta</taxon>
        <taxon>Tracheophyta</taxon>
        <taxon>Spermatophyta</taxon>
        <taxon>Magnoliopsida</taxon>
        <taxon>Liliopsida</taxon>
        <taxon>Asparagales</taxon>
        <taxon>Orchidaceae</taxon>
        <taxon>Vanilloideae</taxon>
        <taxon>Vanilleae</taxon>
        <taxon>Vanilla</taxon>
    </lineage>
</organism>
<proteinExistence type="predicted"/>
<dbReference type="Proteomes" id="UP000636800">
    <property type="component" value="Unassembled WGS sequence"/>
</dbReference>
<keyword evidence="2" id="KW-1185">Reference proteome</keyword>
<dbReference type="EMBL" id="JADCNL010000004">
    <property type="protein sequence ID" value="KAG0484227.1"/>
    <property type="molecule type" value="Genomic_DNA"/>
</dbReference>
<evidence type="ECO:0000313" key="1">
    <source>
        <dbReference type="EMBL" id="KAG0484227.1"/>
    </source>
</evidence>
<gene>
    <name evidence="1" type="ORF">HPP92_008306</name>
</gene>
<protein>
    <submittedName>
        <fullName evidence="1">Uncharacterized protein</fullName>
    </submittedName>
</protein>
<dbReference type="AlphaFoldDB" id="A0A835RE30"/>
<evidence type="ECO:0000313" key="2">
    <source>
        <dbReference type="Proteomes" id="UP000636800"/>
    </source>
</evidence>
<dbReference type="PANTHER" id="PTHR10131">
    <property type="entry name" value="TNF RECEPTOR ASSOCIATED FACTOR"/>
    <property type="match status" value="1"/>
</dbReference>